<dbReference type="AlphaFoldDB" id="A0A9N9HCB8"/>
<evidence type="ECO:0000313" key="2">
    <source>
        <dbReference type="EMBL" id="CAG8664702.1"/>
    </source>
</evidence>
<comment type="caution">
    <text evidence="2">The sequence shown here is derived from an EMBL/GenBank/DDBJ whole genome shotgun (WGS) entry which is preliminary data.</text>
</comment>
<evidence type="ECO:0000313" key="3">
    <source>
        <dbReference type="Proteomes" id="UP000789375"/>
    </source>
</evidence>
<name>A0A9N9HCB8_FUNMO</name>
<proteinExistence type="predicted"/>
<evidence type="ECO:0000256" key="1">
    <source>
        <dbReference type="SAM" id="Coils"/>
    </source>
</evidence>
<dbReference type="Proteomes" id="UP000789375">
    <property type="component" value="Unassembled WGS sequence"/>
</dbReference>
<accession>A0A9N9HCB8</accession>
<organism evidence="2 3">
    <name type="scientific">Funneliformis mosseae</name>
    <name type="common">Endomycorrhizal fungus</name>
    <name type="synonym">Glomus mosseae</name>
    <dbReference type="NCBI Taxonomy" id="27381"/>
    <lineage>
        <taxon>Eukaryota</taxon>
        <taxon>Fungi</taxon>
        <taxon>Fungi incertae sedis</taxon>
        <taxon>Mucoromycota</taxon>
        <taxon>Glomeromycotina</taxon>
        <taxon>Glomeromycetes</taxon>
        <taxon>Glomerales</taxon>
        <taxon>Glomeraceae</taxon>
        <taxon>Funneliformis</taxon>
    </lineage>
</organism>
<dbReference type="EMBL" id="CAJVPP010005416">
    <property type="protein sequence ID" value="CAG8664702.1"/>
    <property type="molecule type" value="Genomic_DNA"/>
</dbReference>
<keyword evidence="1" id="KW-0175">Coiled coil</keyword>
<gene>
    <name evidence="2" type="ORF">FMOSSE_LOCUS12110</name>
</gene>
<sequence length="112" mass="13592">MVGAYVMKIKELEQSNEGLRSQFKYLEEKVRERDEETKANINNSEENFREAKAKQEIINNLEEKIREREEVMKLRLMLWLNGTIYTQLKRRSVSMVWFIENGAVYEYIEEMY</sequence>
<feature type="coiled-coil region" evidence="1">
    <location>
        <begin position="9"/>
        <end position="74"/>
    </location>
</feature>
<reference evidence="2" key="1">
    <citation type="submission" date="2021-06" db="EMBL/GenBank/DDBJ databases">
        <authorList>
            <person name="Kallberg Y."/>
            <person name="Tangrot J."/>
            <person name="Rosling A."/>
        </authorList>
    </citation>
    <scope>NUCLEOTIDE SEQUENCE</scope>
    <source>
        <strain evidence="2">87-6 pot B 2015</strain>
    </source>
</reference>
<keyword evidence="3" id="KW-1185">Reference proteome</keyword>
<protein>
    <submittedName>
        <fullName evidence="2">4591_t:CDS:1</fullName>
    </submittedName>
</protein>